<organism evidence="8 9">
    <name type="scientific">Proteiniclasticum sediminis</name>
    <dbReference type="NCBI Taxonomy" id="2804028"/>
    <lineage>
        <taxon>Bacteria</taxon>
        <taxon>Bacillati</taxon>
        <taxon>Bacillota</taxon>
        <taxon>Clostridia</taxon>
        <taxon>Eubacteriales</taxon>
        <taxon>Clostridiaceae</taxon>
        <taxon>Proteiniclasticum</taxon>
    </lineage>
</organism>
<dbReference type="CDD" id="cd01335">
    <property type="entry name" value="Radical_SAM"/>
    <property type="match status" value="1"/>
</dbReference>
<dbReference type="InterPro" id="IPR024021">
    <property type="entry name" value="FeFe-hyd_HydE_rSAM"/>
</dbReference>
<dbReference type="PANTHER" id="PTHR43726:SF1">
    <property type="entry name" value="BIOTIN SYNTHASE"/>
    <property type="match status" value="1"/>
</dbReference>
<proteinExistence type="predicted"/>
<reference evidence="8" key="1">
    <citation type="submission" date="2021-04" db="EMBL/GenBank/DDBJ databases">
        <title>Proteiniclasticum sedimins sp. nov., an obligate anaerobic bacterium isolated from anaerobic sludge.</title>
        <authorList>
            <person name="Liu J."/>
        </authorList>
    </citation>
    <scope>NUCLEOTIDE SEQUENCE</scope>
    <source>
        <strain evidence="8">BAD-10</strain>
    </source>
</reference>
<name>A0A941CSC7_9CLOT</name>
<dbReference type="SUPFAM" id="SSF102114">
    <property type="entry name" value="Radical SAM enzymes"/>
    <property type="match status" value="1"/>
</dbReference>
<dbReference type="GO" id="GO:0046872">
    <property type="term" value="F:metal ion binding"/>
    <property type="evidence" value="ECO:0007669"/>
    <property type="project" value="UniProtKB-KW"/>
</dbReference>
<dbReference type="GO" id="GO:0016740">
    <property type="term" value="F:transferase activity"/>
    <property type="evidence" value="ECO:0007669"/>
    <property type="project" value="TreeGrafter"/>
</dbReference>
<dbReference type="GO" id="GO:0051539">
    <property type="term" value="F:4 iron, 4 sulfur cluster binding"/>
    <property type="evidence" value="ECO:0007669"/>
    <property type="project" value="UniProtKB-KW"/>
</dbReference>
<evidence type="ECO:0000256" key="6">
    <source>
        <dbReference type="PIRSR" id="PIRSR004762-2"/>
    </source>
</evidence>
<dbReference type="SFLD" id="SFLDF00348">
    <property type="entry name" value="FeFe_hydrogenase_maturase_(Hyd"/>
    <property type="match status" value="1"/>
</dbReference>
<dbReference type="InterPro" id="IPR007197">
    <property type="entry name" value="rSAM"/>
</dbReference>
<dbReference type="SFLD" id="SFLDG01060">
    <property type="entry name" value="BATS_domain_containing"/>
    <property type="match status" value="1"/>
</dbReference>
<feature type="binding site" evidence="6">
    <location>
        <position position="275"/>
    </location>
    <ligand>
        <name>(3R)-3-methyl-D-ornithine</name>
        <dbReference type="ChEBI" id="CHEBI:64642"/>
    </ligand>
</feature>
<keyword evidence="1 5" id="KW-0949">S-adenosyl-L-methionine</keyword>
<feature type="domain" description="Radical SAM core" evidence="7">
    <location>
        <begin position="47"/>
        <end position="273"/>
    </location>
</feature>
<gene>
    <name evidence="8" type="primary">hydE</name>
    <name evidence="8" type="ORF">KCG48_10210</name>
</gene>
<dbReference type="PANTHER" id="PTHR43726">
    <property type="entry name" value="3-METHYLORNITHINE SYNTHASE"/>
    <property type="match status" value="1"/>
</dbReference>
<keyword evidence="5" id="KW-0004">4Fe-4S</keyword>
<evidence type="ECO:0000256" key="3">
    <source>
        <dbReference type="ARBA" id="ARBA00023004"/>
    </source>
</evidence>
<comment type="cofactor">
    <cofactor evidence="5">
        <name>[4Fe-4S] cluster</name>
        <dbReference type="ChEBI" id="CHEBI:49883"/>
    </cofactor>
    <text evidence="5">Binds 1 [4Fe-4S] cluster. The cluster is coordinated with 3 cysteines and an exchangeable S-adenosyl-L-methionine.</text>
</comment>
<keyword evidence="4 5" id="KW-0411">Iron-sulfur</keyword>
<dbReference type="RefSeq" id="WP_211802064.1">
    <property type="nucleotide sequence ID" value="NZ_JAGSCS010000014.1"/>
</dbReference>
<feature type="binding site" evidence="6">
    <location>
        <position position="140"/>
    </location>
    <ligand>
        <name>(3R)-3-methyl-D-ornithine</name>
        <dbReference type="ChEBI" id="CHEBI:64642"/>
    </ligand>
</feature>
<dbReference type="PROSITE" id="PS51918">
    <property type="entry name" value="RADICAL_SAM"/>
    <property type="match status" value="1"/>
</dbReference>
<evidence type="ECO:0000256" key="5">
    <source>
        <dbReference type="PIRSR" id="PIRSR004762-1"/>
    </source>
</evidence>
<feature type="binding site" evidence="6">
    <location>
        <position position="165"/>
    </location>
    <ligand>
        <name>S-adenosyl-L-methionine</name>
        <dbReference type="ChEBI" id="CHEBI:59789"/>
    </ligand>
</feature>
<feature type="binding site" evidence="5">
    <location>
        <position position="72"/>
    </location>
    <ligand>
        <name>[4Fe-4S] cluster</name>
        <dbReference type="ChEBI" id="CHEBI:49883"/>
        <note>4Fe-4S-S-AdoMet</note>
    </ligand>
</feature>
<dbReference type="InterPro" id="IPR013785">
    <property type="entry name" value="Aldolase_TIM"/>
</dbReference>
<dbReference type="NCBIfam" id="TIGR03956">
    <property type="entry name" value="rSAM_HydE"/>
    <property type="match status" value="1"/>
</dbReference>
<dbReference type="Pfam" id="PF04055">
    <property type="entry name" value="Radical_SAM"/>
    <property type="match status" value="1"/>
</dbReference>
<dbReference type="InterPro" id="IPR006638">
    <property type="entry name" value="Elp3/MiaA/NifB-like_rSAM"/>
</dbReference>
<dbReference type="EMBL" id="JAGSCS010000014">
    <property type="protein sequence ID" value="MBR0576709.1"/>
    <property type="molecule type" value="Genomic_DNA"/>
</dbReference>
<comment type="caution">
    <text evidence="8">The sequence shown here is derived from an EMBL/GenBank/DDBJ whole genome shotgun (WGS) entry which is preliminary data.</text>
</comment>
<accession>A0A941CSC7</accession>
<sequence length="366" mass="40618">MRTNQQRILELFQSHILPQEDLTALLTTYTPEDLAYAQSLAKKLREEHYGNTVYIRGLIELTSYCRCDCHYCGIRAGNPTAERYRLTPEEVLACCSNGYALGFRTFVLQGGEDPYFTDEVLVPLIQEIRRRYPDCAITLSLGERPRSSYAALFEAGANRYLLRHETADEAHYRLLHPKGQELSQRIAHLEMLQELGYQIGTGFMVGSPGQTPEALAKDLLLLQKLDPEMVGIGPFVPHHASRFKDEPAGSVELTLFLLALIRIMLPKALIPATTSLATLDGLGREKGMASGANVVMPNLSPQEVRKKYLLYDNKAFTGSEAAESLEKLKTSMAAIGLAVVVHRGDPVDRLTSSIQVQSAKGSEKHV</sequence>
<keyword evidence="3 5" id="KW-0408">Iron</keyword>
<dbReference type="SFLD" id="SFLDS00029">
    <property type="entry name" value="Radical_SAM"/>
    <property type="match status" value="1"/>
</dbReference>
<dbReference type="SFLD" id="SFLDG01280">
    <property type="entry name" value="HydE/PylB-like"/>
    <property type="match status" value="1"/>
</dbReference>
<keyword evidence="9" id="KW-1185">Reference proteome</keyword>
<dbReference type="AlphaFoldDB" id="A0A941CSC7"/>
<dbReference type="SMART" id="SM00729">
    <property type="entry name" value="Elp3"/>
    <property type="match status" value="1"/>
</dbReference>
<keyword evidence="2" id="KW-0479">Metal-binding</keyword>
<evidence type="ECO:0000313" key="8">
    <source>
        <dbReference type="EMBL" id="MBR0576709.1"/>
    </source>
</evidence>
<dbReference type="Proteomes" id="UP000675379">
    <property type="component" value="Unassembled WGS sequence"/>
</dbReference>
<evidence type="ECO:0000313" key="9">
    <source>
        <dbReference type="Proteomes" id="UP000675379"/>
    </source>
</evidence>
<evidence type="ECO:0000256" key="4">
    <source>
        <dbReference type="ARBA" id="ARBA00023014"/>
    </source>
</evidence>
<feature type="binding site" evidence="5">
    <location>
        <position position="69"/>
    </location>
    <ligand>
        <name>[4Fe-4S] cluster</name>
        <dbReference type="ChEBI" id="CHEBI:49883"/>
        <note>4Fe-4S-S-AdoMet</note>
    </ligand>
</feature>
<dbReference type="InterPro" id="IPR058240">
    <property type="entry name" value="rSAM_sf"/>
</dbReference>
<feature type="binding site" evidence="5">
    <location>
        <position position="65"/>
    </location>
    <ligand>
        <name>[4Fe-4S] cluster</name>
        <dbReference type="ChEBI" id="CHEBI:49883"/>
        <note>4Fe-4S-S-AdoMet</note>
    </ligand>
</feature>
<evidence type="ECO:0000256" key="1">
    <source>
        <dbReference type="ARBA" id="ARBA00022691"/>
    </source>
</evidence>
<dbReference type="InterPro" id="IPR034422">
    <property type="entry name" value="HydE/PylB-like"/>
</dbReference>
<evidence type="ECO:0000256" key="2">
    <source>
        <dbReference type="ARBA" id="ARBA00022723"/>
    </source>
</evidence>
<feature type="binding site" evidence="6">
    <location>
        <position position="185"/>
    </location>
    <ligand>
        <name>S-adenosyl-L-methionine</name>
        <dbReference type="ChEBI" id="CHEBI:59789"/>
    </ligand>
</feature>
<protein>
    <submittedName>
        <fullName evidence="8">[FeFe] hydrogenase H-cluster radical SAM maturase HydE</fullName>
    </submittedName>
</protein>
<dbReference type="Gene3D" id="3.20.20.70">
    <property type="entry name" value="Aldolase class I"/>
    <property type="match status" value="1"/>
</dbReference>
<evidence type="ECO:0000259" key="7">
    <source>
        <dbReference type="PROSITE" id="PS51918"/>
    </source>
</evidence>
<dbReference type="PIRSF" id="PIRSF004762">
    <property type="entry name" value="CHP00423"/>
    <property type="match status" value="1"/>
</dbReference>